<feature type="region of interest" description="Disordered" evidence="1">
    <location>
        <begin position="74"/>
        <end position="93"/>
    </location>
</feature>
<reference evidence="2 3" key="1">
    <citation type="submission" date="2024-07" db="EMBL/GenBank/DDBJ databases">
        <title>Draft Genome Sequence of Ferrimicrobium acidiphilum Strain YE2023, Isolated from a Pulp of Bioleach Reactor.</title>
        <authorList>
            <person name="Elkina Y.A."/>
            <person name="Bulaeva A.G."/>
            <person name="Beletsky A.V."/>
            <person name="Mardanov A.V."/>
        </authorList>
    </citation>
    <scope>NUCLEOTIDE SEQUENCE [LARGE SCALE GENOMIC DNA]</scope>
    <source>
        <strain evidence="2 3">YE2023</strain>
    </source>
</reference>
<feature type="region of interest" description="Disordered" evidence="1">
    <location>
        <begin position="1"/>
        <end position="25"/>
    </location>
</feature>
<name>A0ABV3Y312_9ACTN</name>
<organism evidence="2 3">
    <name type="scientific">Ferrimicrobium acidiphilum</name>
    <dbReference type="NCBI Taxonomy" id="121039"/>
    <lineage>
        <taxon>Bacteria</taxon>
        <taxon>Bacillati</taxon>
        <taxon>Actinomycetota</taxon>
        <taxon>Acidimicrobiia</taxon>
        <taxon>Acidimicrobiales</taxon>
        <taxon>Acidimicrobiaceae</taxon>
        <taxon>Ferrimicrobium</taxon>
    </lineage>
</organism>
<feature type="compositionally biased region" description="Basic and acidic residues" evidence="1">
    <location>
        <begin position="1"/>
        <end position="11"/>
    </location>
</feature>
<keyword evidence="3" id="KW-1185">Reference proteome</keyword>
<dbReference type="EMBL" id="JBFSHR010000030">
    <property type="protein sequence ID" value="MEX6429947.1"/>
    <property type="molecule type" value="Genomic_DNA"/>
</dbReference>
<proteinExistence type="predicted"/>
<evidence type="ECO:0000313" key="3">
    <source>
        <dbReference type="Proteomes" id="UP001560267"/>
    </source>
</evidence>
<evidence type="ECO:0000256" key="1">
    <source>
        <dbReference type="SAM" id="MobiDB-lite"/>
    </source>
</evidence>
<protein>
    <submittedName>
        <fullName evidence="2">Uncharacterized protein</fullName>
    </submittedName>
</protein>
<comment type="caution">
    <text evidence="2">The sequence shown here is derived from an EMBL/GenBank/DDBJ whole genome shotgun (WGS) entry which is preliminary data.</text>
</comment>
<dbReference type="Proteomes" id="UP001560267">
    <property type="component" value="Unassembled WGS sequence"/>
</dbReference>
<evidence type="ECO:0000313" key="2">
    <source>
        <dbReference type="EMBL" id="MEX6429947.1"/>
    </source>
</evidence>
<sequence>MSVAEDSDRADGFAPIEAADDSSMEVGDGRVGIRERLALGASHNASGRRWVEMTNSRDMLFSLRYVMSEGCGERLSDSESQSLHDRVLRLPKG</sequence>
<gene>
    <name evidence="2" type="ORF">AB6A68_08860</name>
</gene>
<accession>A0ABV3Y312</accession>